<dbReference type="Proteomes" id="UP001139193">
    <property type="component" value="Unassembled WGS sequence"/>
</dbReference>
<gene>
    <name evidence="1" type="ORF">MON38_05330</name>
</gene>
<protein>
    <submittedName>
        <fullName evidence="1">Uncharacterized protein</fullName>
    </submittedName>
</protein>
<name>A0A9X2AEI4_9BACT</name>
<dbReference type="RefSeq" id="WP_241935120.1">
    <property type="nucleotide sequence ID" value="NZ_JALBGC010000002.1"/>
</dbReference>
<evidence type="ECO:0000313" key="1">
    <source>
        <dbReference type="EMBL" id="MCI1186832.1"/>
    </source>
</evidence>
<dbReference type="EMBL" id="JALBGC010000002">
    <property type="protein sequence ID" value="MCI1186832.1"/>
    <property type="molecule type" value="Genomic_DNA"/>
</dbReference>
<proteinExistence type="predicted"/>
<reference evidence="1" key="1">
    <citation type="submission" date="2022-03" db="EMBL/GenBank/DDBJ databases">
        <title>Bacterial whole genome sequence for Hymenobacter sp. DH14.</title>
        <authorList>
            <person name="Le V."/>
        </authorList>
    </citation>
    <scope>NUCLEOTIDE SEQUENCE</scope>
    <source>
        <strain evidence="1">DH14</strain>
    </source>
</reference>
<dbReference type="AlphaFoldDB" id="A0A9X2AEI4"/>
<accession>A0A9X2AEI4</accession>
<keyword evidence="2" id="KW-1185">Reference proteome</keyword>
<evidence type="ECO:0000313" key="2">
    <source>
        <dbReference type="Proteomes" id="UP001139193"/>
    </source>
</evidence>
<comment type="caution">
    <text evidence="1">The sequence shown here is derived from an EMBL/GenBank/DDBJ whole genome shotgun (WGS) entry which is preliminary data.</text>
</comment>
<sequence length="130" mass="14288">MATIRQWATKNRNMLFLLGCVVLGQVFLYFTTTANAKREIERYRALQLAGRVAKMLSYSHGMQKVQMANGETPALALTAAGHDYIQAGDSLVKAAGSDSITAYRRLPSYTEVSVFGPGVTGNKRLIKRSE</sequence>
<organism evidence="1 2">
    <name type="scientific">Hymenobacter cyanobacteriorum</name>
    <dbReference type="NCBI Taxonomy" id="2926463"/>
    <lineage>
        <taxon>Bacteria</taxon>
        <taxon>Pseudomonadati</taxon>
        <taxon>Bacteroidota</taxon>
        <taxon>Cytophagia</taxon>
        <taxon>Cytophagales</taxon>
        <taxon>Hymenobacteraceae</taxon>
        <taxon>Hymenobacter</taxon>
    </lineage>
</organism>